<keyword evidence="1" id="KW-1133">Transmembrane helix</keyword>
<evidence type="ECO:0000256" key="1">
    <source>
        <dbReference type="SAM" id="Phobius"/>
    </source>
</evidence>
<dbReference type="EMBL" id="JBBNAE010000008">
    <property type="protein sequence ID" value="KAK9102955.1"/>
    <property type="molecule type" value="Genomic_DNA"/>
</dbReference>
<dbReference type="AlphaFoldDB" id="A0AAP0F084"/>
<keyword evidence="3" id="KW-1185">Reference proteome</keyword>
<keyword evidence="1" id="KW-0472">Membrane</keyword>
<evidence type="ECO:0000313" key="3">
    <source>
        <dbReference type="Proteomes" id="UP001417504"/>
    </source>
</evidence>
<proteinExistence type="predicted"/>
<sequence>MEQKSQGRAVKTLPRPTKVTASLMYELASEHHLHALETPPKPLDATASLRLECTLGTLIWVYGYLTVVKVKAGRLCSRPEPEFFLYVHAFLIPLFLLVILVFDGVQIHSPTRGRHHNLEIFFEDTRARLSTWLSRCAVRYLVEVGIGSKHSDASRGVENLVLEVFCNRRRGDVVNIPAYGVTNVHMEQKSQGHTMKTPPRPTKVMASLTYELGSEHHVYIVETPPKLLDATASQWRDTVHRDQFL</sequence>
<accession>A0AAP0F084</accession>
<gene>
    <name evidence="2" type="ORF">Sjap_020209</name>
</gene>
<protein>
    <submittedName>
        <fullName evidence="2">Uncharacterized protein</fullName>
    </submittedName>
</protein>
<comment type="caution">
    <text evidence="2">The sequence shown here is derived from an EMBL/GenBank/DDBJ whole genome shotgun (WGS) entry which is preliminary data.</text>
</comment>
<reference evidence="2 3" key="1">
    <citation type="submission" date="2024-01" db="EMBL/GenBank/DDBJ databases">
        <title>Genome assemblies of Stephania.</title>
        <authorList>
            <person name="Yang L."/>
        </authorList>
    </citation>
    <scope>NUCLEOTIDE SEQUENCE [LARGE SCALE GENOMIC DNA]</scope>
    <source>
        <strain evidence="2">QJT</strain>
        <tissue evidence="2">Leaf</tissue>
    </source>
</reference>
<name>A0AAP0F084_9MAGN</name>
<organism evidence="2 3">
    <name type="scientific">Stephania japonica</name>
    <dbReference type="NCBI Taxonomy" id="461633"/>
    <lineage>
        <taxon>Eukaryota</taxon>
        <taxon>Viridiplantae</taxon>
        <taxon>Streptophyta</taxon>
        <taxon>Embryophyta</taxon>
        <taxon>Tracheophyta</taxon>
        <taxon>Spermatophyta</taxon>
        <taxon>Magnoliopsida</taxon>
        <taxon>Ranunculales</taxon>
        <taxon>Menispermaceae</taxon>
        <taxon>Menispermoideae</taxon>
        <taxon>Cissampelideae</taxon>
        <taxon>Stephania</taxon>
    </lineage>
</organism>
<feature type="transmembrane region" description="Helical" evidence="1">
    <location>
        <begin position="83"/>
        <end position="102"/>
    </location>
</feature>
<dbReference type="Proteomes" id="UP001417504">
    <property type="component" value="Unassembled WGS sequence"/>
</dbReference>
<keyword evidence="1" id="KW-0812">Transmembrane</keyword>
<evidence type="ECO:0000313" key="2">
    <source>
        <dbReference type="EMBL" id="KAK9102955.1"/>
    </source>
</evidence>